<accession>A0A4R8RLC2</accession>
<dbReference type="Proteomes" id="UP000295703">
    <property type="component" value="Unassembled WGS sequence"/>
</dbReference>
<dbReference type="InterPro" id="IPR045518">
    <property type="entry name" value="2EXR"/>
</dbReference>
<dbReference type="PANTHER" id="PTHR35910:SF6">
    <property type="entry name" value="2EXR DOMAIN-CONTAINING PROTEIN"/>
    <property type="match status" value="1"/>
</dbReference>
<evidence type="ECO:0000259" key="1">
    <source>
        <dbReference type="Pfam" id="PF20150"/>
    </source>
</evidence>
<reference evidence="2 3" key="1">
    <citation type="submission" date="2018-12" db="EMBL/GenBank/DDBJ databases">
        <title>Genome sequence and assembly of Colletotrichum trifolii.</title>
        <authorList>
            <person name="Gan P."/>
            <person name="Shirasu K."/>
        </authorList>
    </citation>
    <scope>NUCLEOTIDE SEQUENCE [LARGE SCALE GENOMIC DNA]</scope>
    <source>
        <strain evidence="2 3">543-2</strain>
    </source>
</reference>
<sequence>MARNCDSNGNSNCADHLPRNVKSTVVGLENEAKGAIRSKSNHRCSRHSKPEFRFFRLLPAELRHMIWKFALPGGRIFELSQDERLRNIRLPGYSQNNSQFLREREVSGVPGVYITNHKTSKLRLACQEANKAFLRTGGFEFGLFGSSYRGLWFNYSQNILFLPSEPSSWTYIDLLRVTRVAILHTKLMSLASCNSYIDIITNHITSCRQLIVLQSIDWTPGSVVGSSSWNLRLPVQLYDLQDDDILGKHEFPEPLAAKTVVIWKVAKEIIKQLWYQRVTEGCVTQGRVPEVVGKEMLKASPSFFH</sequence>
<name>A0A4R8RLC2_COLTR</name>
<dbReference type="EMBL" id="RYZW01000046">
    <property type="protein sequence ID" value="TDZ58298.1"/>
    <property type="molecule type" value="Genomic_DNA"/>
</dbReference>
<gene>
    <name evidence="2" type="ORF">CTRI78_v005548</name>
</gene>
<comment type="caution">
    <text evidence="2">The sequence shown here is derived from an EMBL/GenBank/DDBJ whole genome shotgun (WGS) entry which is preliminary data.</text>
</comment>
<dbReference type="PANTHER" id="PTHR35910">
    <property type="entry name" value="2EXR DOMAIN-CONTAINING PROTEIN"/>
    <property type="match status" value="1"/>
</dbReference>
<evidence type="ECO:0000313" key="2">
    <source>
        <dbReference type="EMBL" id="TDZ58298.1"/>
    </source>
</evidence>
<feature type="domain" description="2EXR" evidence="1">
    <location>
        <begin position="52"/>
        <end position="160"/>
    </location>
</feature>
<proteinExistence type="predicted"/>
<dbReference type="AlphaFoldDB" id="A0A4R8RLC2"/>
<keyword evidence="3" id="KW-1185">Reference proteome</keyword>
<protein>
    <recommendedName>
        <fullName evidence="1">2EXR domain-containing protein</fullName>
    </recommendedName>
</protein>
<organism evidence="2 3">
    <name type="scientific">Colletotrichum trifolii</name>
    <dbReference type="NCBI Taxonomy" id="5466"/>
    <lineage>
        <taxon>Eukaryota</taxon>
        <taxon>Fungi</taxon>
        <taxon>Dikarya</taxon>
        <taxon>Ascomycota</taxon>
        <taxon>Pezizomycotina</taxon>
        <taxon>Sordariomycetes</taxon>
        <taxon>Hypocreomycetidae</taxon>
        <taxon>Glomerellales</taxon>
        <taxon>Glomerellaceae</taxon>
        <taxon>Colletotrichum</taxon>
        <taxon>Colletotrichum orbiculare species complex</taxon>
    </lineage>
</organism>
<evidence type="ECO:0000313" key="3">
    <source>
        <dbReference type="Proteomes" id="UP000295703"/>
    </source>
</evidence>
<dbReference type="Pfam" id="PF20150">
    <property type="entry name" value="2EXR"/>
    <property type="match status" value="1"/>
</dbReference>